<sequence length="85" mass="9134">MTIPEATGYAPAMGSHKDNKHDSGGESVRGRRHPGSGAPGRQGSGIENSPHQRHDRTATGTSGSERDHGRSKVTRERRIHRQGNA</sequence>
<dbReference type="Proteomes" id="UP000198959">
    <property type="component" value="Unassembled WGS sequence"/>
</dbReference>
<evidence type="ECO:0000256" key="1">
    <source>
        <dbReference type="SAM" id="MobiDB-lite"/>
    </source>
</evidence>
<protein>
    <submittedName>
        <fullName evidence="2">Uncharacterized protein</fullName>
    </submittedName>
</protein>
<gene>
    <name evidence="2" type="ORF">GA0074692_2235</name>
</gene>
<dbReference type="OrthoDB" id="3396850at2"/>
<evidence type="ECO:0000313" key="2">
    <source>
        <dbReference type="EMBL" id="SCL26803.1"/>
    </source>
</evidence>
<name>A0A1C6SBZ5_9ACTN</name>
<accession>A0A1C6SBZ5</accession>
<feature type="compositionally biased region" description="Basic and acidic residues" evidence="1">
    <location>
        <begin position="64"/>
        <end position="76"/>
    </location>
</feature>
<feature type="region of interest" description="Disordered" evidence="1">
    <location>
        <begin position="1"/>
        <end position="85"/>
    </location>
</feature>
<organism evidence="2 3">
    <name type="scientific">Micromonospora pallida</name>
    <dbReference type="NCBI Taxonomy" id="145854"/>
    <lineage>
        <taxon>Bacteria</taxon>
        <taxon>Bacillati</taxon>
        <taxon>Actinomycetota</taxon>
        <taxon>Actinomycetes</taxon>
        <taxon>Micromonosporales</taxon>
        <taxon>Micromonosporaceae</taxon>
        <taxon>Micromonospora</taxon>
    </lineage>
</organism>
<dbReference type="RefSeq" id="WP_091642773.1">
    <property type="nucleotide sequence ID" value="NZ_FMHW01000002.1"/>
</dbReference>
<evidence type="ECO:0000313" key="3">
    <source>
        <dbReference type="Proteomes" id="UP000198959"/>
    </source>
</evidence>
<keyword evidence="3" id="KW-1185">Reference proteome</keyword>
<dbReference type="AlphaFoldDB" id="A0A1C6SBZ5"/>
<reference evidence="3" key="1">
    <citation type="submission" date="2016-06" db="EMBL/GenBank/DDBJ databases">
        <authorList>
            <person name="Varghese N."/>
            <person name="Submissions Spin"/>
        </authorList>
    </citation>
    <scope>NUCLEOTIDE SEQUENCE [LARGE SCALE GENOMIC DNA]</scope>
    <source>
        <strain evidence="3">DSM 43817</strain>
    </source>
</reference>
<dbReference type="EMBL" id="FMHW01000002">
    <property type="protein sequence ID" value="SCL26803.1"/>
    <property type="molecule type" value="Genomic_DNA"/>
</dbReference>
<feature type="compositionally biased region" description="Basic and acidic residues" evidence="1">
    <location>
        <begin position="15"/>
        <end position="24"/>
    </location>
</feature>
<proteinExistence type="predicted"/>